<sequence length="415" mass="45662">MRRLPSTTPLRSSLKQKLESSIHGSWATAFLSEFLGNSGHFLILKSLADIAIYGLINYLTDPTEYLLVGAMLIQTLYLSRSAPSRLLGNLIGVSLYTLIDFPVDGLEFFESPSHAVFWGFSLAIALLQSTRYHWNPNLEHWIVPLESVVRLLMIVVFYGVVRVGDQVSQLAQLESLQTFLGDHAHLFLSGSLVLVGLLLGFQQLQIITQRRQLQGTAGVLRNLAEWGMGSHAVATAVVNPEGLAFQQCDRAILFMDIRGFTVWCEQTNTESIATALNCYYQQVEPAVSRYHPLRITFTGDEIMAIYTTPEQAVAAAQAMQAVAIDLLRPYNMGAGCAVHYGPVVEGLFGGDNVRTYTVIGDVVNTAKRLEGATPAGEISISDAVYQHFNQTIPVKQSRSLDLKGKAEPITSWLLA</sequence>
<evidence type="ECO:0000259" key="2">
    <source>
        <dbReference type="PROSITE" id="PS50125"/>
    </source>
</evidence>
<accession>A0A0M2PV44</accession>
<dbReference type="RefSeq" id="WP_044076980.1">
    <property type="nucleotide sequence ID" value="NZ_KB235939.1"/>
</dbReference>
<dbReference type="GO" id="GO:0035556">
    <property type="term" value="P:intracellular signal transduction"/>
    <property type="evidence" value="ECO:0007669"/>
    <property type="project" value="InterPro"/>
</dbReference>
<comment type="similarity">
    <text evidence="1">Belongs to the adenylyl cyclase class-3 family.</text>
</comment>
<name>A0A0M2PV44_PROHO</name>
<keyword evidence="4" id="KW-1185">Reference proteome</keyword>
<dbReference type="InterPro" id="IPR029787">
    <property type="entry name" value="Nucleotide_cyclase"/>
</dbReference>
<evidence type="ECO:0000313" key="3">
    <source>
        <dbReference type="EMBL" id="KKI98241.1"/>
    </source>
</evidence>
<dbReference type="GO" id="GO:0004016">
    <property type="term" value="F:adenylate cyclase activity"/>
    <property type="evidence" value="ECO:0007669"/>
    <property type="project" value="UniProtKB-ARBA"/>
</dbReference>
<proteinExistence type="inferred from homology"/>
<comment type="caution">
    <text evidence="3">The sequence shown here is derived from an EMBL/GenBank/DDBJ whole genome shotgun (WGS) entry which is preliminary data.</text>
</comment>
<dbReference type="InterPro" id="IPR050697">
    <property type="entry name" value="Adenylyl/Guanylyl_Cyclase_3/4"/>
</dbReference>
<dbReference type="PROSITE" id="PS50125">
    <property type="entry name" value="GUANYLATE_CYCLASE_2"/>
    <property type="match status" value="1"/>
</dbReference>
<reference evidence="3" key="1">
    <citation type="submission" date="2012-04" db="EMBL/GenBank/DDBJ databases">
        <authorList>
            <person name="Borisov I.G."/>
            <person name="Ivanikova N.V."/>
            <person name="Pinevich A.V."/>
        </authorList>
    </citation>
    <scope>NUCLEOTIDE SEQUENCE</scope>
    <source>
        <strain evidence="3">CALU 1027</strain>
    </source>
</reference>
<evidence type="ECO:0000313" key="4">
    <source>
        <dbReference type="Proteomes" id="UP000034681"/>
    </source>
</evidence>
<protein>
    <recommendedName>
        <fullName evidence="2">Guanylate cyclase domain-containing protein</fullName>
    </recommendedName>
</protein>
<dbReference type="Proteomes" id="UP000034681">
    <property type="component" value="Unassembled WGS sequence"/>
</dbReference>
<dbReference type="AlphaFoldDB" id="A0A0M2PV44"/>
<dbReference type="CDD" id="cd07302">
    <property type="entry name" value="CHD"/>
    <property type="match status" value="1"/>
</dbReference>
<dbReference type="EMBL" id="AJTX02000010">
    <property type="protein sequence ID" value="KKI98241.1"/>
    <property type="molecule type" value="Genomic_DNA"/>
</dbReference>
<dbReference type="OrthoDB" id="6115136at2"/>
<dbReference type="InterPro" id="IPR001054">
    <property type="entry name" value="A/G_cyclase"/>
</dbReference>
<dbReference type="Pfam" id="PF00211">
    <property type="entry name" value="Guanylate_cyc"/>
    <property type="match status" value="1"/>
</dbReference>
<dbReference type="SMART" id="SM00044">
    <property type="entry name" value="CYCc"/>
    <property type="match status" value="1"/>
</dbReference>
<organism evidence="3 4">
    <name type="scientific">Prochlorothrix hollandica PCC 9006 = CALU 1027</name>
    <dbReference type="NCBI Taxonomy" id="317619"/>
    <lineage>
        <taxon>Bacteria</taxon>
        <taxon>Bacillati</taxon>
        <taxon>Cyanobacteriota</taxon>
        <taxon>Cyanophyceae</taxon>
        <taxon>Prochlorotrichales</taxon>
        <taxon>Prochlorotrichaceae</taxon>
        <taxon>Prochlorothrix</taxon>
    </lineage>
</organism>
<dbReference type="PANTHER" id="PTHR43081">
    <property type="entry name" value="ADENYLATE CYCLASE, TERMINAL-DIFFERENTIATION SPECIFIC-RELATED"/>
    <property type="match status" value="1"/>
</dbReference>
<dbReference type="GO" id="GO:0006171">
    <property type="term" value="P:cAMP biosynthetic process"/>
    <property type="evidence" value="ECO:0007669"/>
    <property type="project" value="TreeGrafter"/>
</dbReference>
<gene>
    <name evidence="3" type="ORF">PROH_19770</name>
</gene>
<feature type="domain" description="Guanylate cyclase" evidence="2">
    <location>
        <begin position="251"/>
        <end position="370"/>
    </location>
</feature>
<dbReference type="PANTHER" id="PTHR43081:SF1">
    <property type="entry name" value="ADENYLATE CYCLASE, TERMINAL-DIFFERENTIATION SPECIFIC"/>
    <property type="match status" value="1"/>
</dbReference>
<dbReference type="eggNOG" id="COG2114">
    <property type="taxonomic scope" value="Bacteria"/>
</dbReference>
<dbReference type="Gene3D" id="3.30.70.1230">
    <property type="entry name" value="Nucleotide cyclase"/>
    <property type="match status" value="1"/>
</dbReference>
<evidence type="ECO:0000256" key="1">
    <source>
        <dbReference type="ARBA" id="ARBA00005381"/>
    </source>
</evidence>
<dbReference type="SUPFAM" id="SSF55073">
    <property type="entry name" value="Nucleotide cyclase"/>
    <property type="match status" value="1"/>
</dbReference>
<dbReference type="STRING" id="317619.GCA_000332315_02847"/>